<dbReference type="Proteomes" id="UP001147747">
    <property type="component" value="Unassembled WGS sequence"/>
</dbReference>
<name>A0A9W9VYS0_9EURO</name>
<evidence type="ECO:0000313" key="1">
    <source>
        <dbReference type="EMBL" id="KAJ5391726.1"/>
    </source>
</evidence>
<dbReference type="PANTHER" id="PTHR28062">
    <property type="entry name" value="K+-H+ EXCHANGE-LIKE PROTEIN"/>
    <property type="match status" value="1"/>
</dbReference>
<dbReference type="GO" id="GO:0006813">
    <property type="term" value="P:potassium ion transport"/>
    <property type="evidence" value="ECO:0007669"/>
    <property type="project" value="TreeGrafter"/>
</dbReference>
<dbReference type="GeneID" id="81370833"/>
<reference evidence="1" key="2">
    <citation type="journal article" date="2023" name="IMA Fungus">
        <title>Comparative genomic study of the Penicillium genus elucidates a diverse pangenome and 15 lateral gene transfer events.</title>
        <authorList>
            <person name="Petersen C."/>
            <person name="Sorensen T."/>
            <person name="Nielsen M.R."/>
            <person name="Sondergaard T.E."/>
            <person name="Sorensen J.L."/>
            <person name="Fitzpatrick D.A."/>
            <person name="Frisvad J.C."/>
            <person name="Nielsen K.L."/>
        </authorList>
    </citation>
    <scope>NUCLEOTIDE SEQUENCE</scope>
    <source>
        <strain evidence="1">IBT 29677</strain>
    </source>
</reference>
<comment type="caution">
    <text evidence="1">The sequence shown here is derived from an EMBL/GenBank/DDBJ whole genome shotgun (WGS) entry which is preliminary data.</text>
</comment>
<sequence length="263" mass="30380">MRLFLIPISTRRALIYARPLRRDTAKELSILDRVTTKAAQTWAGWEEAEKGWKKHLVTWGNKVQQRIPFEEWGLKSIPSLTTQRRIDEQYGSKIIEVLYPANALRLEKVPTLLRTIATERQEFHQKKMRWSLGIAPLTAPLGLIPVVPNIPFFYLVYRGWSHWREPYQPYISPELEELYAKRASRTLDNIPADTPASDMVDGMEQSDDRILLKMSDAKRLATIFEAPELALEAERAIIQVGEQLEAKKAKAKEDDLKNEKKDS</sequence>
<organism evidence="1 2">
    <name type="scientific">Penicillium cosmopolitanum</name>
    <dbReference type="NCBI Taxonomy" id="1131564"/>
    <lineage>
        <taxon>Eukaryota</taxon>
        <taxon>Fungi</taxon>
        <taxon>Dikarya</taxon>
        <taxon>Ascomycota</taxon>
        <taxon>Pezizomycotina</taxon>
        <taxon>Eurotiomycetes</taxon>
        <taxon>Eurotiomycetidae</taxon>
        <taxon>Eurotiales</taxon>
        <taxon>Aspergillaceae</taxon>
        <taxon>Penicillium</taxon>
    </lineage>
</organism>
<evidence type="ECO:0000313" key="2">
    <source>
        <dbReference type="Proteomes" id="UP001147747"/>
    </source>
</evidence>
<accession>A0A9W9VYS0</accession>
<dbReference type="GO" id="GO:0005743">
    <property type="term" value="C:mitochondrial inner membrane"/>
    <property type="evidence" value="ECO:0007669"/>
    <property type="project" value="TreeGrafter"/>
</dbReference>
<keyword evidence="2" id="KW-1185">Reference proteome</keyword>
<protein>
    <recommendedName>
        <fullName evidence="3">Mitochondrial K+-H+ exchange-related-domain-containing protein</fullName>
    </recommendedName>
</protein>
<dbReference type="PANTHER" id="PTHR28062:SF1">
    <property type="entry name" value="TRANSMEMBRANE PROTEIN"/>
    <property type="match status" value="1"/>
</dbReference>
<dbReference type="RefSeq" id="XP_056487404.1">
    <property type="nucleotide sequence ID" value="XM_056631853.1"/>
</dbReference>
<reference evidence="1" key="1">
    <citation type="submission" date="2022-12" db="EMBL/GenBank/DDBJ databases">
        <authorList>
            <person name="Petersen C."/>
        </authorList>
    </citation>
    <scope>NUCLEOTIDE SEQUENCE</scope>
    <source>
        <strain evidence="1">IBT 29677</strain>
    </source>
</reference>
<dbReference type="EMBL" id="JAPZBU010000008">
    <property type="protein sequence ID" value="KAJ5391726.1"/>
    <property type="molecule type" value="Genomic_DNA"/>
</dbReference>
<evidence type="ECO:0008006" key="3">
    <source>
        <dbReference type="Google" id="ProtNLM"/>
    </source>
</evidence>
<dbReference type="AlphaFoldDB" id="A0A9W9VYS0"/>
<dbReference type="OrthoDB" id="5562676at2759"/>
<dbReference type="GO" id="GO:1902600">
    <property type="term" value="P:proton transmembrane transport"/>
    <property type="evidence" value="ECO:0007669"/>
    <property type="project" value="TreeGrafter"/>
</dbReference>
<dbReference type="InterPro" id="IPR018786">
    <property type="entry name" value="Mit_KHE1"/>
</dbReference>
<proteinExistence type="predicted"/>
<gene>
    <name evidence="1" type="ORF">N7509_007216</name>
</gene>
<dbReference type="Pfam" id="PF10173">
    <property type="entry name" value="Mit_KHE1"/>
    <property type="match status" value="1"/>
</dbReference>